<dbReference type="eggNOG" id="ENOG502S7FA">
    <property type="taxonomic scope" value="Eukaryota"/>
</dbReference>
<organism evidence="1 2">
    <name type="scientific">Thecamonas trahens ATCC 50062</name>
    <dbReference type="NCBI Taxonomy" id="461836"/>
    <lineage>
        <taxon>Eukaryota</taxon>
        <taxon>Apusozoa</taxon>
        <taxon>Apusomonadida</taxon>
        <taxon>Apusomonadidae</taxon>
        <taxon>Thecamonas</taxon>
    </lineage>
</organism>
<evidence type="ECO:0000313" key="2">
    <source>
        <dbReference type="Proteomes" id="UP000054408"/>
    </source>
</evidence>
<proteinExistence type="predicted"/>
<sequence length="325" mass="33628">MALTTVSVGEVPGQMPSTICMPSRLLAALCDPTSAAFTSNPEGELADMAEALMHRFEIRSASGKRFRMVELEAYVLGDEATGHADPFAHAHAEQASPGQWYFHRASNAPNAKYKGGSFKGVDITFGRAGSVYAGMLLRGVIELGEANEHAAPLVSGPCNVVHSLLDAAGVPSIVELVHASGGNIGADGLAPATACPLLGIFPVEAELEPRFVPLAGPRIGLTLAKAAAHDGAMETYIARRYRWLAPFALGPKKVYAVLACAMNGESAEDAAARTKVGLKTVARQLDAFASGAADASATLAAVRGKGKMNVAQLCAMLGAAHALHG</sequence>
<keyword evidence="2" id="KW-1185">Reference proteome</keyword>
<dbReference type="Proteomes" id="UP000054408">
    <property type="component" value="Unassembled WGS sequence"/>
</dbReference>
<accession>A0A0L0DKQ8</accession>
<protein>
    <submittedName>
        <fullName evidence="1">Uncharacterized protein</fullName>
    </submittedName>
</protein>
<name>A0A0L0DKQ8_THETB</name>
<dbReference type="GeneID" id="25567173"/>
<dbReference type="AlphaFoldDB" id="A0A0L0DKQ8"/>
<gene>
    <name evidence="1" type="ORF">AMSG_08486</name>
</gene>
<dbReference type="OMA" id="KKGKHYM"/>
<dbReference type="RefSeq" id="XP_013755178.1">
    <property type="nucleotide sequence ID" value="XM_013899724.1"/>
</dbReference>
<dbReference type="EMBL" id="GL349474">
    <property type="protein sequence ID" value="KNC52621.1"/>
    <property type="molecule type" value="Genomic_DNA"/>
</dbReference>
<reference evidence="1 2" key="1">
    <citation type="submission" date="2010-05" db="EMBL/GenBank/DDBJ databases">
        <title>The Genome Sequence of Thecamonas trahens ATCC 50062.</title>
        <authorList>
            <consortium name="The Broad Institute Genome Sequencing Platform"/>
            <person name="Russ C."/>
            <person name="Cuomo C."/>
            <person name="Shea T."/>
            <person name="Young S.K."/>
            <person name="Zeng Q."/>
            <person name="Koehrsen M."/>
            <person name="Haas B."/>
            <person name="Borodovsky M."/>
            <person name="Guigo R."/>
            <person name="Alvarado L."/>
            <person name="Berlin A."/>
            <person name="Bochicchio J."/>
            <person name="Borenstein D."/>
            <person name="Chapman S."/>
            <person name="Chen Z."/>
            <person name="Freedman E."/>
            <person name="Gellesch M."/>
            <person name="Goldberg J."/>
            <person name="Griggs A."/>
            <person name="Gujja S."/>
            <person name="Heilman E."/>
            <person name="Heiman D."/>
            <person name="Hepburn T."/>
            <person name="Howarth C."/>
            <person name="Jen D."/>
            <person name="Larson L."/>
            <person name="Mehta T."/>
            <person name="Park D."/>
            <person name="Pearson M."/>
            <person name="Roberts A."/>
            <person name="Saif S."/>
            <person name="Shenoy N."/>
            <person name="Sisk P."/>
            <person name="Stolte C."/>
            <person name="Sykes S."/>
            <person name="Thomson T."/>
            <person name="Walk T."/>
            <person name="White J."/>
            <person name="Yandava C."/>
            <person name="Burger G."/>
            <person name="Gray M.W."/>
            <person name="Holland P.W.H."/>
            <person name="King N."/>
            <person name="Lang F.B.F."/>
            <person name="Roger A.J."/>
            <person name="Ruiz-Trillo I."/>
            <person name="Lander E."/>
            <person name="Nusbaum C."/>
        </authorList>
    </citation>
    <scope>NUCLEOTIDE SEQUENCE [LARGE SCALE GENOMIC DNA]</scope>
    <source>
        <strain evidence="1 2">ATCC 50062</strain>
    </source>
</reference>
<dbReference type="OrthoDB" id="16851at2759"/>
<dbReference type="STRING" id="461836.A0A0L0DKQ8"/>
<evidence type="ECO:0000313" key="1">
    <source>
        <dbReference type="EMBL" id="KNC52621.1"/>
    </source>
</evidence>